<evidence type="ECO:0000256" key="3">
    <source>
        <dbReference type="ARBA" id="ARBA00022505"/>
    </source>
</evidence>
<dbReference type="GO" id="GO:0140359">
    <property type="term" value="F:ABC-type transporter activity"/>
    <property type="evidence" value="ECO:0007669"/>
    <property type="project" value="InterPro"/>
</dbReference>
<evidence type="ECO:0000259" key="11">
    <source>
        <dbReference type="PROSITE" id="PS51866"/>
    </source>
</evidence>
<keyword evidence="12" id="KW-0378">Hydrolase</keyword>
<dbReference type="InterPro" id="IPR005116">
    <property type="entry name" value="Transp-assoc_OB_typ1"/>
</dbReference>
<keyword evidence="5" id="KW-0547">Nucleotide-binding</keyword>
<evidence type="ECO:0000256" key="9">
    <source>
        <dbReference type="PROSITE-ProRule" id="PRU01213"/>
    </source>
</evidence>
<dbReference type="GO" id="GO:0005524">
    <property type="term" value="F:ATP binding"/>
    <property type="evidence" value="ECO:0007669"/>
    <property type="project" value="UniProtKB-KW"/>
</dbReference>
<dbReference type="InterPro" id="IPR008995">
    <property type="entry name" value="Mo/tungstate-bd_C_term_dom"/>
</dbReference>
<dbReference type="InterPro" id="IPR003439">
    <property type="entry name" value="ABC_transporter-like_ATP-bd"/>
</dbReference>
<dbReference type="InterPro" id="IPR050334">
    <property type="entry name" value="Molybdenum_import_ModC"/>
</dbReference>
<keyword evidence="8" id="KW-0472">Membrane</keyword>
<reference evidence="12 13" key="1">
    <citation type="submission" date="2018-09" db="EMBL/GenBank/DDBJ databases">
        <authorList>
            <person name="Wang Z."/>
        </authorList>
    </citation>
    <scope>NUCLEOTIDE SEQUENCE [LARGE SCALE GENOMIC DNA]</scope>
    <source>
        <strain evidence="12 13">ALS 81</strain>
    </source>
</reference>
<dbReference type="PROSITE" id="PS51866">
    <property type="entry name" value="MOP"/>
    <property type="match status" value="1"/>
</dbReference>
<dbReference type="InterPro" id="IPR011868">
    <property type="entry name" value="ModC_ABC_ATP-bd"/>
</dbReference>
<dbReference type="Pfam" id="PF00005">
    <property type="entry name" value="ABC_tran"/>
    <property type="match status" value="1"/>
</dbReference>
<dbReference type="PANTHER" id="PTHR43514:SF10">
    <property type="entry name" value="MOLYBDENUM IMPORT ATP-BINDING PROTEIN MODC 2"/>
    <property type="match status" value="1"/>
</dbReference>
<evidence type="ECO:0000256" key="7">
    <source>
        <dbReference type="ARBA" id="ARBA00022967"/>
    </source>
</evidence>
<comment type="caution">
    <text evidence="12">The sequence shown here is derived from an EMBL/GenBank/DDBJ whole genome shotgun (WGS) entry which is preliminary data.</text>
</comment>
<evidence type="ECO:0000256" key="1">
    <source>
        <dbReference type="ARBA" id="ARBA00022448"/>
    </source>
</evidence>
<evidence type="ECO:0000256" key="8">
    <source>
        <dbReference type="ARBA" id="ARBA00023136"/>
    </source>
</evidence>
<dbReference type="Gene3D" id="3.40.50.300">
    <property type="entry name" value="P-loop containing nucleotide triphosphate hydrolases"/>
    <property type="match status" value="1"/>
</dbReference>
<dbReference type="PROSITE" id="PS00211">
    <property type="entry name" value="ABC_TRANSPORTER_1"/>
    <property type="match status" value="1"/>
</dbReference>
<dbReference type="PROSITE" id="PS50893">
    <property type="entry name" value="ABC_TRANSPORTER_2"/>
    <property type="match status" value="1"/>
</dbReference>
<dbReference type="SMART" id="SM00382">
    <property type="entry name" value="AAA"/>
    <property type="match status" value="1"/>
</dbReference>
<keyword evidence="3 9" id="KW-0500">Molybdenum</keyword>
<dbReference type="GO" id="GO:0016020">
    <property type="term" value="C:membrane"/>
    <property type="evidence" value="ECO:0007669"/>
    <property type="project" value="InterPro"/>
</dbReference>
<dbReference type="SUPFAM" id="SSF50331">
    <property type="entry name" value="MOP-like"/>
    <property type="match status" value="1"/>
</dbReference>
<evidence type="ECO:0000313" key="12">
    <source>
        <dbReference type="EMBL" id="RKF17854.1"/>
    </source>
</evidence>
<dbReference type="OrthoDB" id="9802264at2"/>
<dbReference type="InterPro" id="IPR004606">
    <property type="entry name" value="Mop_domain"/>
</dbReference>
<dbReference type="SUPFAM" id="SSF52540">
    <property type="entry name" value="P-loop containing nucleoside triphosphate hydrolases"/>
    <property type="match status" value="1"/>
</dbReference>
<keyword evidence="4" id="KW-0997">Cell inner membrane</keyword>
<dbReference type="GO" id="GO:0016887">
    <property type="term" value="F:ATP hydrolysis activity"/>
    <property type="evidence" value="ECO:0007669"/>
    <property type="project" value="InterPro"/>
</dbReference>
<keyword evidence="7" id="KW-1278">Translocase</keyword>
<dbReference type="InterPro" id="IPR003593">
    <property type="entry name" value="AAA+_ATPase"/>
</dbReference>
<keyword evidence="1" id="KW-0813">Transport</keyword>
<protein>
    <submittedName>
        <fullName evidence="12">Molybdenum ABC transporter ATP-binding protein</fullName>
        <ecNumber evidence="12">3.6.3.29</ecNumber>
    </submittedName>
</protein>
<dbReference type="EC" id="3.6.3.29" evidence="12"/>
<evidence type="ECO:0000256" key="5">
    <source>
        <dbReference type="ARBA" id="ARBA00022741"/>
    </source>
</evidence>
<gene>
    <name evidence="12" type="primary">modC</name>
    <name evidence="12" type="ORF">DBZ36_11395</name>
</gene>
<evidence type="ECO:0000256" key="6">
    <source>
        <dbReference type="ARBA" id="ARBA00022840"/>
    </source>
</evidence>
<dbReference type="RefSeq" id="WP_120355081.1">
    <property type="nucleotide sequence ID" value="NZ_RAQO01000006.1"/>
</dbReference>
<dbReference type="AlphaFoldDB" id="A0A420EB24"/>
<feature type="domain" description="ABC transporter" evidence="10">
    <location>
        <begin position="5"/>
        <end position="232"/>
    </location>
</feature>
<keyword evidence="13" id="KW-1185">Reference proteome</keyword>
<dbReference type="Proteomes" id="UP000286482">
    <property type="component" value="Unassembled WGS sequence"/>
</dbReference>
<evidence type="ECO:0000256" key="2">
    <source>
        <dbReference type="ARBA" id="ARBA00022475"/>
    </source>
</evidence>
<organism evidence="12 13">
    <name type="scientific">Alginatibacterium sediminis</name>
    <dbReference type="NCBI Taxonomy" id="2164068"/>
    <lineage>
        <taxon>Bacteria</taxon>
        <taxon>Pseudomonadati</taxon>
        <taxon>Pseudomonadota</taxon>
        <taxon>Gammaproteobacteria</taxon>
        <taxon>Alteromonadales</taxon>
        <taxon>Alteromonadaceae</taxon>
        <taxon>Alginatibacterium</taxon>
    </lineage>
</organism>
<proteinExistence type="predicted"/>
<dbReference type="GO" id="GO:0015098">
    <property type="term" value="F:molybdate ion transmembrane transporter activity"/>
    <property type="evidence" value="ECO:0007669"/>
    <property type="project" value="InterPro"/>
</dbReference>
<accession>A0A420EB24</accession>
<dbReference type="PANTHER" id="PTHR43514">
    <property type="entry name" value="ABC TRANSPORTER I FAMILY MEMBER 10"/>
    <property type="match status" value="1"/>
</dbReference>
<dbReference type="Pfam" id="PF03459">
    <property type="entry name" value="TOBE"/>
    <property type="match status" value="1"/>
</dbReference>
<keyword evidence="6 12" id="KW-0067">ATP-binding</keyword>
<keyword evidence="2" id="KW-1003">Cell membrane</keyword>
<sequence length="355" mass="39670">MSVQIKVHQKFESFELNLDLRLAASGVSAIFGPSGCGKTTCLRVLAGLEHFKQAEVVVNGEVWQDSKRFIPCHQREIGYVFQEPRLFAHLNVQDNILFGWRRLKSSQRHSKLLNVLEMLGIESLLERDISALSGGERQRISIARALMVSPKLLLMDEPLSALDLERKQEILPYLERLHGELDIPIVYVSHSPAEVSRLADTLVVLEKGKVRAQGSLKQVLSEDESMYSFADGLSSVFEGELGSLSNDGLRYFDCDGFGFWLSQFSKNACYNPRCRVFASDVSISLIKPEHSSIINCLAVSIEKLSPGRNPAHCIVRLNLGKQQFLLAQISQRSCHSLGLYLGQTVWAQIKSVAIL</sequence>
<name>A0A420EB24_9ALTE</name>
<dbReference type="InterPro" id="IPR017871">
    <property type="entry name" value="ABC_transporter-like_CS"/>
</dbReference>
<evidence type="ECO:0000259" key="10">
    <source>
        <dbReference type="PROSITE" id="PS50893"/>
    </source>
</evidence>
<dbReference type="InterPro" id="IPR027417">
    <property type="entry name" value="P-loop_NTPase"/>
</dbReference>
<dbReference type="NCBIfam" id="TIGR02142">
    <property type="entry name" value="modC_ABC"/>
    <property type="match status" value="1"/>
</dbReference>
<feature type="domain" description="Mop" evidence="11">
    <location>
        <begin position="290"/>
        <end position="355"/>
    </location>
</feature>
<evidence type="ECO:0000256" key="4">
    <source>
        <dbReference type="ARBA" id="ARBA00022519"/>
    </source>
</evidence>
<evidence type="ECO:0000313" key="13">
    <source>
        <dbReference type="Proteomes" id="UP000286482"/>
    </source>
</evidence>
<dbReference type="Gene3D" id="2.40.50.100">
    <property type="match status" value="1"/>
</dbReference>
<dbReference type="EMBL" id="RAQO01000006">
    <property type="protein sequence ID" value="RKF17854.1"/>
    <property type="molecule type" value="Genomic_DNA"/>
</dbReference>